<evidence type="ECO:0000313" key="2">
    <source>
        <dbReference type="EMBL" id="SIT38277.1"/>
    </source>
</evidence>
<dbReference type="AlphaFoldDB" id="A0A1N7RT56"/>
<comment type="caution">
    <text evidence="2">The sequence shown here is derived from an EMBL/GenBank/DDBJ whole genome shotgun (WGS) entry which is preliminary data.</text>
</comment>
<reference evidence="2" key="1">
    <citation type="submission" date="2016-12" db="EMBL/GenBank/DDBJ databases">
        <authorList>
            <person name="Moulin L."/>
        </authorList>
    </citation>
    <scope>NUCLEOTIDE SEQUENCE [LARGE SCALE GENOMIC DNA]</scope>
    <source>
        <strain evidence="2">STM 7183</strain>
    </source>
</reference>
<accession>A0A1N7RT56</accession>
<keyword evidence="3" id="KW-1185">Reference proteome</keyword>
<organism evidence="2 3">
    <name type="scientific">Paraburkholderia piptadeniae</name>
    <dbReference type="NCBI Taxonomy" id="1701573"/>
    <lineage>
        <taxon>Bacteria</taxon>
        <taxon>Pseudomonadati</taxon>
        <taxon>Pseudomonadota</taxon>
        <taxon>Betaproteobacteria</taxon>
        <taxon>Burkholderiales</taxon>
        <taxon>Burkholderiaceae</taxon>
        <taxon>Paraburkholderia</taxon>
    </lineage>
</organism>
<dbReference type="EMBL" id="CYGY02000017">
    <property type="protein sequence ID" value="SIT38277.1"/>
    <property type="molecule type" value="Genomic_DNA"/>
</dbReference>
<evidence type="ECO:0000313" key="3">
    <source>
        <dbReference type="Proteomes" id="UP000195569"/>
    </source>
</evidence>
<name>A0A1N7RT56_9BURK</name>
<sequence>MFDASAEALSSAGLRANAQNLRAVAIATEYGPQSAYGAIAKRLCSGLQSRVGRFDSGSRLQQRKAPTRRGFSFLCFDALRPRMRSKRTAVSPSSHRRGIIGPLTSNGCLSHTSQSHDRAAIYRQQRDDAYRLALESIR</sequence>
<evidence type="ECO:0000256" key="1">
    <source>
        <dbReference type="SAM" id="MobiDB-lite"/>
    </source>
</evidence>
<feature type="region of interest" description="Disordered" evidence="1">
    <location>
        <begin position="85"/>
        <end position="107"/>
    </location>
</feature>
<gene>
    <name evidence="2" type="ORF">BN2476_170059</name>
</gene>
<dbReference type="Proteomes" id="UP000195569">
    <property type="component" value="Unassembled WGS sequence"/>
</dbReference>
<protein>
    <submittedName>
        <fullName evidence="2">Uncharacterized protein</fullName>
    </submittedName>
</protein>
<proteinExistence type="predicted"/>